<feature type="coiled-coil region" evidence="1">
    <location>
        <begin position="457"/>
        <end position="487"/>
    </location>
</feature>
<evidence type="ECO:0000256" key="2">
    <source>
        <dbReference type="SAM" id="MobiDB-lite"/>
    </source>
</evidence>
<feature type="region of interest" description="Disordered" evidence="2">
    <location>
        <begin position="1"/>
        <end position="28"/>
    </location>
</feature>
<evidence type="ECO:0000256" key="1">
    <source>
        <dbReference type="SAM" id="Coils"/>
    </source>
</evidence>
<keyword evidence="1" id="KW-0175">Coiled coil</keyword>
<evidence type="ECO:0000313" key="3">
    <source>
        <dbReference type="EMBL" id="CRJ82876.1"/>
    </source>
</evidence>
<feature type="compositionally biased region" description="Polar residues" evidence="2">
    <location>
        <begin position="16"/>
        <end position="28"/>
    </location>
</feature>
<proteinExistence type="predicted"/>
<feature type="compositionally biased region" description="Acidic residues" evidence="2">
    <location>
        <begin position="561"/>
        <end position="575"/>
    </location>
</feature>
<dbReference type="Proteomes" id="UP000044602">
    <property type="component" value="Unassembled WGS sequence"/>
</dbReference>
<dbReference type="AlphaFoldDB" id="A0A0G4KE90"/>
<accession>A0A0G4KE90</accession>
<protein>
    <submittedName>
        <fullName evidence="3">Uncharacterized protein</fullName>
    </submittedName>
</protein>
<name>A0A0G4KE90_VERLO</name>
<dbReference type="EMBL" id="CVQH01000114">
    <property type="protein sequence ID" value="CRJ82876.1"/>
    <property type="molecule type" value="Genomic_DNA"/>
</dbReference>
<feature type="region of interest" description="Disordered" evidence="2">
    <location>
        <begin position="559"/>
        <end position="605"/>
    </location>
</feature>
<evidence type="ECO:0000313" key="4">
    <source>
        <dbReference type="Proteomes" id="UP000044602"/>
    </source>
</evidence>
<keyword evidence="4" id="KW-1185">Reference proteome</keyword>
<gene>
    <name evidence="3" type="ORF">BN1708_009059</name>
</gene>
<sequence>MPCHPSLHSAPRLHSAGTTGEASPSSSCLTQDMRTAKQDGRLSVYASVLSEAPTTQAQGAVPKTQYATAYESRYTKHFGPGNQLYAHVNCGYLSTPGRAPTLLALKQHAQSLAILIKNISVSTAFGEVDNRNRGRGHTTREFRENEAFDWLNDLSRPYTNADEWHQKPLTELMNQVEGEKSGHPHHHCPLSTHADLGQDKECQRPRPYATHHALTMHANECLEMLDHEYSATGGLMSLLPTDAASDSEMLQAARNTLLGQWLVFNQHLVGRMHELEIAYGNSLDALRGEAVVPMQNLSMMAPHGAGASSGAGSYGREIAYPQDRWILCNAGDDVFEYVHKVLDRQEALIEPRERAWREHGVTGERMWQERRGGEQHDAGLVVWDVKTRYIRLRGKARTPIFVIPAHGEHPGVAETRRLEAAPGVVSVVTPMWPARVSDWEQKFRDALHEGKKRSIANFELRAENDKLREKTSLLEQERQKLQQTTARYEQYYSGAKTESEVKAVEVRMQRMHDDFIKLRSERDATVERATATTAVVRRIMQKLEKEMPAKYIELMKAFPVGEEEQEGEDEDEEEGEQKRAKRAQSKVDIAELRPGDSDSEGVGSE</sequence>
<organism evidence="3 4">
    <name type="scientific">Verticillium longisporum</name>
    <name type="common">Verticillium dahliae var. longisporum</name>
    <dbReference type="NCBI Taxonomy" id="100787"/>
    <lineage>
        <taxon>Eukaryota</taxon>
        <taxon>Fungi</taxon>
        <taxon>Dikarya</taxon>
        <taxon>Ascomycota</taxon>
        <taxon>Pezizomycotina</taxon>
        <taxon>Sordariomycetes</taxon>
        <taxon>Hypocreomycetidae</taxon>
        <taxon>Glomerellales</taxon>
        <taxon>Plectosphaerellaceae</taxon>
        <taxon>Verticillium</taxon>
    </lineage>
</organism>
<reference evidence="3 4" key="1">
    <citation type="submission" date="2015-05" db="EMBL/GenBank/DDBJ databases">
        <authorList>
            <person name="Wang D.B."/>
            <person name="Wang M."/>
        </authorList>
    </citation>
    <scope>NUCLEOTIDE SEQUENCE [LARGE SCALE GENOMIC DNA]</scope>
    <source>
        <strain evidence="3">VL1</strain>
    </source>
</reference>